<evidence type="ECO:0000256" key="2">
    <source>
        <dbReference type="SAM" id="SignalP"/>
    </source>
</evidence>
<dbReference type="OrthoDB" id="675330at2"/>
<feature type="chain" id="PRO_5015753362" description="DUF4168 domain-containing protein" evidence="2">
    <location>
        <begin position="24"/>
        <end position="154"/>
    </location>
</feature>
<accession>A0A2S9J0H3</accession>
<comment type="caution">
    <text evidence="3">The sequence shown here is derived from an EMBL/GenBank/DDBJ whole genome shotgun (WGS) entry which is preliminary data.</text>
</comment>
<protein>
    <recommendedName>
        <fullName evidence="5">DUF4168 domain-containing protein</fullName>
    </recommendedName>
</protein>
<feature type="signal peptide" evidence="2">
    <location>
        <begin position="1"/>
        <end position="23"/>
    </location>
</feature>
<dbReference type="AlphaFoldDB" id="A0A2S9J0H3"/>
<evidence type="ECO:0008006" key="5">
    <source>
        <dbReference type="Google" id="ProtNLM"/>
    </source>
</evidence>
<name>A0A2S9J0H3_9SPHI</name>
<feature type="region of interest" description="Disordered" evidence="1">
    <location>
        <begin position="73"/>
        <end position="103"/>
    </location>
</feature>
<reference evidence="3 4" key="1">
    <citation type="submission" date="2018-02" db="EMBL/GenBank/DDBJ databases">
        <title>The draft genome of Sphingobacterium sp. 5JN-11.</title>
        <authorList>
            <person name="Liu L."/>
            <person name="Li L."/>
            <person name="Liang L."/>
            <person name="Zhang X."/>
            <person name="Wang T."/>
        </authorList>
    </citation>
    <scope>NUCLEOTIDE SEQUENCE [LARGE SCALE GENOMIC DNA]</scope>
    <source>
        <strain evidence="3 4">5JN-11</strain>
    </source>
</reference>
<dbReference type="Proteomes" id="UP000239711">
    <property type="component" value="Unassembled WGS sequence"/>
</dbReference>
<keyword evidence="2" id="KW-0732">Signal</keyword>
<keyword evidence="4" id="KW-1185">Reference proteome</keyword>
<proteinExistence type="predicted"/>
<dbReference type="EMBL" id="PVBQ01000016">
    <property type="protein sequence ID" value="PRD46248.1"/>
    <property type="molecule type" value="Genomic_DNA"/>
</dbReference>
<evidence type="ECO:0000313" key="4">
    <source>
        <dbReference type="Proteomes" id="UP000239711"/>
    </source>
</evidence>
<organism evidence="3 4">
    <name type="scientific">Sphingobacterium haloxyli</name>
    <dbReference type="NCBI Taxonomy" id="2100533"/>
    <lineage>
        <taxon>Bacteria</taxon>
        <taxon>Pseudomonadati</taxon>
        <taxon>Bacteroidota</taxon>
        <taxon>Sphingobacteriia</taxon>
        <taxon>Sphingobacteriales</taxon>
        <taxon>Sphingobacteriaceae</taxon>
        <taxon>Sphingobacterium</taxon>
    </lineage>
</organism>
<sequence>MLRFKHLFVTISAVICCILSASAQPRDSKRFAAIESEKIAYITKELNLTPNEAQRFFPIYNQYSKDVWTIRSQKKENTESPSPRGVNSFNRSNNRSNRSEKRDVLSYDAKELEIKKEYRKKFAEVIGSARASQFFEVEQSFRELLYKELQRRNR</sequence>
<gene>
    <name evidence="3" type="ORF">C5745_16745</name>
</gene>
<feature type="compositionally biased region" description="Low complexity" evidence="1">
    <location>
        <begin position="87"/>
        <end position="96"/>
    </location>
</feature>
<evidence type="ECO:0000313" key="3">
    <source>
        <dbReference type="EMBL" id="PRD46248.1"/>
    </source>
</evidence>
<dbReference type="RefSeq" id="WP_105718162.1">
    <property type="nucleotide sequence ID" value="NZ_PVBQ01000016.1"/>
</dbReference>
<evidence type="ECO:0000256" key="1">
    <source>
        <dbReference type="SAM" id="MobiDB-lite"/>
    </source>
</evidence>